<dbReference type="AlphaFoldDB" id="A0AAN7YY71"/>
<reference evidence="5 6" key="1">
    <citation type="submission" date="2023-10" db="EMBL/GenBank/DDBJ databases">
        <title>Draft genome sequence of Xylaria bambusicola isolate GMP-LS, the root and basal stem rot pathogen of sugarcane in Indonesia.</title>
        <authorList>
            <person name="Selvaraj P."/>
            <person name="Muralishankar V."/>
            <person name="Muruganantham S."/>
            <person name="Sp S."/>
            <person name="Haryani S."/>
            <person name="Lau K.J.X."/>
            <person name="Naqvi N.I."/>
        </authorList>
    </citation>
    <scope>NUCLEOTIDE SEQUENCE [LARGE SCALE GENOMIC DNA]</scope>
    <source>
        <strain evidence="5">GMP-LS</strain>
    </source>
</reference>
<feature type="domain" description="Clr5" evidence="4">
    <location>
        <begin position="4"/>
        <end position="56"/>
    </location>
</feature>
<dbReference type="EMBL" id="JAWHQM010000015">
    <property type="protein sequence ID" value="KAK5630230.1"/>
    <property type="molecule type" value="Genomic_DNA"/>
</dbReference>
<accession>A0AAN7YY71</accession>
<dbReference type="Pfam" id="PF14420">
    <property type="entry name" value="Clr5"/>
    <property type="match status" value="1"/>
</dbReference>
<dbReference type="InterPro" id="IPR036770">
    <property type="entry name" value="Ankyrin_rpt-contain_sf"/>
</dbReference>
<dbReference type="SUPFAM" id="SSF48403">
    <property type="entry name" value="Ankyrin repeat"/>
    <property type="match status" value="2"/>
</dbReference>
<gene>
    <name evidence="5" type="ORF">RRF57_005945</name>
</gene>
<proteinExistence type="predicted"/>
<keyword evidence="6" id="KW-1185">Reference proteome</keyword>
<dbReference type="PROSITE" id="PS50088">
    <property type="entry name" value="ANK_REPEAT"/>
    <property type="match status" value="1"/>
</dbReference>
<evidence type="ECO:0000256" key="1">
    <source>
        <dbReference type="ARBA" id="ARBA00022737"/>
    </source>
</evidence>
<dbReference type="PANTHER" id="PTHR24198">
    <property type="entry name" value="ANKYRIN REPEAT AND PROTEIN KINASE DOMAIN-CONTAINING PROTEIN"/>
    <property type="match status" value="1"/>
</dbReference>
<protein>
    <recommendedName>
        <fullName evidence="4">Clr5 domain-containing protein</fullName>
    </recommendedName>
</protein>
<dbReference type="PROSITE" id="PS50297">
    <property type="entry name" value="ANK_REP_REGION"/>
    <property type="match status" value="1"/>
</dbReference>
<comment type="caution">
    <text evidence="5">The sequence shown here is derived from an EMBL/GenBank/DDBJ whole genome shotgun (WGS) entry which is preliminary data.</text>
</comment>
<evidence type="ECO:0000313" key="5">
    <source>
        <dbReference type="EMBL" id="KAK5630230.1"/>
    </source>
</evidence>
<keyword evidence="1" id="KW-0677">Repeat</keyword>
<sequence>MASNNWEQYKATILNLYCCEDMPLDEVILYMREKHNFDRSKRSYENQLKKHWRVRKNMRKEDWQCLAHQIEKRQGKPTAITHCGAVLSQGKLHRELQRYTSIPTTEQFGRKVLSPEMPEDVIVRIQTPPIIGLDDSWPTSLPWFWFKNNVLPKTIHYCSLQTQSLSTSKNSSCSPDFLRDFFDTPFQNGKFGMRLHSYIAWINPLELCQAVIRLSNIFPDDSTDRQEKEKVLARNEFPLCLVAEMLKIFFFRLANKMDNSNRGQDQVLYNRFILHFVEVIERNNPEIALALFSDTSATALAIKESIYGSAIRGGNHDLVRLLLQPKSGVNPNLLVEPKRGFEPYYAFKRGKIDLEWAMSLETATGLQVAAATLDTRLGEILLSAGAAINEYDCLLELAACESEFATCASELSDNDEDVIDFLRLLIDHGATVDTFTKSCECGPRVSVVFALAISSKNDRLARFLIEKGALASLSKRFEIGPCHCSFPYWHEANLMHLELTYTPLQLAIIVGNREMIEQLLQPIFSRPTNASPESIKKLLLLSCLVGDTATALRLLKLEDIHVDQDMEWPNSATPLILSAWNPDTTIARALLDLGANVGPKVGSNIRRSSTIYPIHAAALYGNANLVRLLADRDVDFDVHFEWNVRTTYCYISSPGPCPLAFALRSQHTETIQLLLSLLTLPGVNLEDHIFISALSSEGISKLSGLQTAVKLGNKGIISHYLSSGDLYCSSALFLATKIAVKSKDYSILNLLIKHRPTRQIDRFEASCLVLSIAESHLDLIYLFLSHPFLPSTAMSYYNDLKLLETTSEGQQRDGPTPLSAAFFFGDILIVKAMIRRGFIPHPNDAVALFEGTIENHEILYAIRMEMLDKFPLAGMDLSCRAAVLGQAIRSGDVKKVCQSMTLLQSLNIGIPGRLWSQKSPLSLAVTIGHIELVTILLDAGADPYDPVSQHLHQRHWRGQHMRGT</sequence>
<dbReference type="InterPro" id="IPR025676">
    <property type="entry name" value="Clr5_dom"/>
</dbReference>
<dbReference type="SMART" id="SM00248">
    <property type="entry name" value="ANK"/>
    <property type="match status" value="10"/>
</dbReference>
<evidence type="ECO:0000259" key="4">
    <source>
        <dbReference type="Pfam" id="PF14420"/>
    </source>
</evidence>
<dbReference type="Proteomes" id="UP001305414">
    <property type="component" value="Unassembled WGS sequence"/>
</dbReference>
<dbReference type="Pfam" id="PF00023">
    <property type="entry name" value="Ank"/>
    <property type="match status" value="1"/>
</dbReference>
<name>A0AAN7YY71_9PEZI</name>
<dbReference type="InterPro" id="IPR002110">
    <property type="entry name" value="Ankyrin_rpt"/>
</dbReference>
<organism evidence="5 6">
    <name type="scientific">Xylaria bambusicola</name>
    <dbReference type="NCBI Taxonomy" id="326684"/>
    <lineage>
        <taxon>Eukaryota</taxon>
        <taxon>Fungi</taxon>
        <taxon>Dikarya</taxon>
        <taxon>Ascomycota</taxon>
        <taxon>Pezizomycotina</taxon>
        <taxon>Sordariomycetes</taxon>
        <taxon>Xylariomycetidae</taxon>
        <taxon>Xylariales</taxon>
        <taxon>Xylariaceae</taxon>
        <taxon>Xylaria</taxon>
    </lineage>
</organism>
<evidence type="ECO:0000256" key="3">
    <source>
        <dbReference type="PROSITE-ProRule" id="PRU00023"/>
    </source>
</evidence>
<keyword evidence="2 3" id="KW-0040">ANK repeat</keyword>
<dbReference type="PANTHER" id="PTHR24198:SF165">
    <property type="entry name" value="ANKYRIN REPEAT-CONTAINING PROTEIN-RELATED"/>
    <property type="match status" value="1"/>
</dbReference>
<evidence type="ECO:0000256" key="2">
    <source>
        <dbReference type="ARBA" id="ARBA00023043"/>
    </source>
</evidence>
<dbReference type="Gene3D" id="1.25.40.20">
    <property type="entry name" value="Ankyrin repeat-containing domain"/>
    <property type="match status" value="3"/>
</dbReference>
<feature type="repeat" description="ANK" evidence="3">
    <location>
        <begin position="916"/>
        <end position="942"/>
    </location>
</feature>
<evidence type="ECO:0000313" key="6">
    <source>
        <dbReference type="Proteomes" id="UP001305414"/>
    </source>
</evidence>